<accession>A0A2P6QY59</accession>
<protein>
    <submittedName>
        <fullName evidence="2">Uncharacterized protein</fullName>
    </submittedName>
</protein>
<proteinExistence type="predicted"/>
<dbReference type="Gramene" id="PRQ39137">
    <property type="protein sequence ID" value="PRQ39137"/>
    <property type="gene ID" value="RchiOBHm_Chr4g0421741"/>
</dbReference>
<feature type="transmembrane region" description="Helical" evidence="1">
    <location>
        <begin position="6"/>
        <end position="35"/>
    </location>
</feature>
<evidence type="ECO:0000313" key="3">
    <source>
        <dbReference type="Proteomes" id="UP000238479"/>
    </source>
</evidence>
<evidence type="ECO:0000256" key="1">
    <source>
        <dbReference type="SAM" id="Phobius"/>
    </source>
</evidence>
<evidence type="ECO:0000313" key="2">
    <source>
        <dbReference type="EMBL" id="PRQ39137.1"/>
    </source>
</evidence>
<keyword evidence="1" id="KW-1133">Transmembrane helix</keyword>
<comment type="caution">
    <text evidence="2">The sequence shown here is derived from an EMBL/GenBank/DDBJ whole genome shotgun (WGS) entry which is preliminary data.</text>
</comment>
<sequence length="51" mass="6325">MSRIFFFIYFILFNLFNLTLFLLEYCCYAIVYMLIMVRGQRFTFLLFLIVC</sequence>
<keyword evidence="3" id="KW-1185">Reference proteome</keyword>
<organism evidence="2 3">
    <name type="scientific">Rosa chinensis</name>
    <name type="common">China rose</name>
    <dbReference type="NCBI Taxonomy" id="74649"/>
    <lineage>
        <taxon>Eukaryota</taxon>
        <taxon>Viridiplantae</taxon>
        <taxon>Streptophyta</taxon>
        <taxon>Embryophyta</taxon>
        <taxon>Tracheophyta</taxon>
        <taxon>Spermatophyta</taxon>
        <taxon>Magnoliopsida</taxon>
        <taxon>eudicotyledons</taxon>
        <taxon>Gunneridae</taxon>
        <taxon>Pentapetalae</taxon>
        <taxon>rosids</taxon>
        <taxon>fabids</taxon>
        <taxon>Rosales</taxon>
        <taxon>Rosaceae</taxon>
        <taxon>Rosoideae</taxon>
        <taxon>Rosoideae incertae sedis</taxon>
        <taxon>Rosa</taxon>
    </lineage>
</organism>
<dbReference type="EMBL" id="PDCK01000042">
    <property type="protein sequence ID" value="PRQ39137.1"/>
    <property type="molecule type" value="Genomic_DNA"/>
</dbReference>
<dbReference type="Proteomes" id="UP000238479">
    <property type="component" value="Chromosome 4"/>
</dbReference>
<gene>
    <name evidence="2" type="ORF">RchiOBHm_Chr4g0421741</name>
</gene>
<keyword evidence="1" id="KW-0812">Transmembrane</keyword>
<dbReference type="AlphaFoldDB" id="A0A2P6QY59"/>
<reference evidence="2 3" key="1">
    <citation type="journal article" date="2018" name="Nat. Genet.">
        <title>The Rosa genome provides new insights in the design of modern roses.</title>
        <authorList>
            <person name="Bendahmane M."/>
        </authorList>
    </citation>
    <scope>NUCLEOTIDE SEQUENCE [LARGE SCALE GENOMIC DNA]</scope>
    <source>
        <strain evidence="3">cv. Old Blush</strain>
    </source>
</reference>
<name>A0A2P6QY59_ROSCH</name>
<keyword evidence="1" id="KW-0472">Membrane</keyword>